<keyword evidence="2" id="KW-1185">Reference proteome</keyword>
<comment type="caution">
    <text evidence="1">The sequence shown here is derived from an EMBL/GenBank/DDBJ whole genome shotgun (WGS) entry which is preliminary data.</text>
</comment>
<reference evidence="1 2" key="1">
    <citation type="journal article" date="2019" name="Genome Biol. Evol.">
        <title>Insights into the evolution of the New World diploid cottons (Gossypium, subgenus Houzingenia) based on genome sequencing.</title>
        <authorList>
            <person name="Grover C.E."/>
            <person name="Arick M.A. 2nd"/>
            <person name="Thrash A."/>
            <person name="Conover J.L."/>
            <person name="Sanders W.S."/>
            <person name="Peterson D.G."/>
            <person name="Frelichowski J.E."/>
            <person name="Scheffler J.A."/>
            <person name="Scheffler B.E."/>
            <person name="Wendel J.F."/>
        </authorList>
    </citation>
    <scope>NUCLEOTIDE SEQUENCE [LARGE SCALE GENOMIC DNA]</scope>
    <source>
        <strain evidence="1">8</strain>
        <tissue evidence="1">Leaf</tissue>
    </source>
</reference>
<gene>
    <name evidence="1" type="ORF">Gotri_000816</name>
</gene>
<dbReference type="Proteomes" id="UP000593568">
    <property type="component" value="Unassembled WGS sequence"/>
</dbReference>
<protein>
    <submittedName>
        <fullName evidence="1">Uncharacterized protein</fullName>
    </submittedName>
</protein>
<name>A0A7J9FCI3_9ROSI</name>
<dbReference type="EMBL" id="JABEZW010000013">
    <property type="protein sequence ID" value="MBA0783029.1"/>
    <property type="molecule type" value="Genomic_DNA"/>
</dbReference>
<sequence>MKSQRIVLQKLNPSLKKIQKNI</sequence>
<dbReference type="AlphaFoldDB" id="A0A7J9FCI3"/>
<evidence type="ECO:0000313" key="2">
    <source>
        <dbReference type="Proteomes" id="UP000593568"/>
    </source>
</evidence>
<accession>A0A7J9FCI3</accession>
<organism evidence="1 2">
    <name type="scientific">Gossypium trilobum</name>
    <dbReference type="NCBI Taxonomy" id="34281"/>
    <lineage>
        <taxon>Eukaryota</taxon>
        <taxon>Viridiplantae</taxon>
        <taxon>Streptophyta</taxon>
        <taxon>Embryophyta</taxon>
        <taxon>Tracheophyta</taxon>
        <taxon>Spermatophyta</taxon>
        <taxon>Magnoliopsida</taxon>
        <taxon>eudicotyledons</taxon>
        <taxon>Gunneridae</taxon>
        <taxon>Pentapetalae</taxon>
        <taxon>rosids</taxon>
        <taxon>malvids</taxon>
        <taxon>Malvales</taxon>
        <taxon>Malvaceae</taxon>
        <taxon>Malvoideae</taxon>
        <taxon>Gossypium</taxon>
    </lineage>
</organism>
<evidence type="ECO:0000313" key="1">
    <source>
        <dbReference type="EMBL" id="MBA0783029.1"/>
    </source>
</evidence>
<proteinExistence type="predicted"/>